<name>A0A2K9AC50_9GAMM</name>
<dbReference type="Pfam" id="PF02674">
    <property type="entry name" value="Colicin_V"/>
    <property type="match status" value="1"/>
</dbReference>
<keyword evidence="3" id="KW-1133">Transmembrane helix</keyword>
<organism evidence="5 6">
    <name type="scientific">Kangiella profundi</name>
    <dbReference type="NCBI Taxonomy" id="1561924"/>
    <lineage>
        <taxon>Bacteria</taxon>
        <taxon>Pseudomonadati</taxon>
        <taxon>Pseudomonadota</taxon>
        <taxon>Gammaproteobacteria</taxon>
        <taxon>Kangiellales</taxon>
        <taxon>Kangiellaceae</taxon>
        <taxon>Kangiella</taxon>
    </lineage>
</organism>
<keyword evidence="6" id="KW-1185">Reference proteome</keyword>
<dbReference type="GO" id="GO:0016020">
    <property type="term" value="C:membrane"/>
    <property type="evidence" value="ECO:0007669"/>
    <property type="project" value="UniProtKB-SubCell"/>
</dbReference>
<dbReference type="GO" id="GO:0009403">
    <property type="term" value="P:toxin biosynthetic process"/>
    <property type="evidence" value="ECO:0007669"/>
    <property type="project" value="InterPro"/>
</dbReference>
<protein>
    <submittedName>
        <fullName evidence="5">Colicin V production CvpA</fullName>
    </submittedName>
</protein>
<evidence type="ECO:0000256" key="2">
    <source>
        <dbReference type="ARBA" id="ARBA00022692"/>
    </source>
</evidence>
<proteinExistence type="predicted"/>
<evidence type="ECO:0000256" key="3">
    <source>
        <dbReference type="ARBA" id="ARBA00022989"/>
    </source>
</evidence>
<evidence type="ECO:0000256" key="4">
    <source>
        <dbReference type="ARBA" id="ARBA00023136"/>
    </source>
</evidence>
<dbReference type="Proteomes" id="UP000232693">
    <property type="component" value="Chromosome"/>
</dbReference>
<accession>A0A2K9AC50</accession>
<sequence length="174" mass="19228">MIWVDWVILAIIGISALISLLRGFVREAMSLAGWIAAFFVAKGFYEPLAELLVNHIDTNSIRLGVAWLSLFVVTLVIAGVVNYMVGRMVDAAGLSGTDRLLGMIFGALRGVLIVALIVLGLKQFTPVPEDEWWGQSSLLPHMEMVAEWFYEQLGEVVPQLKEGTEPPTEIDEQK</sequence>
<dbReference type="KEGG" id="kpd:CW740_06945"/>
<dbReference type="OrthoDB" id="9810601at2"/>
<keyword evidence="2" id="KW-0812">Transmembrane</keyword>
<dbReference type="RefSeq" id="WP_106646837.1">
    <property type="nucleotide sequence ID" value="NZ_BMGO01000001.1"/>
</dbReference>
<reference evidence="5 6" key="1">
    <citation type="submission" date="2017-12" db="EMBL/GenBank/DDBJ databases">
        <title>Kangiella profundi FT102 completed genome.</title>
        <authorList>
            <person name="Xu J."/>
            <person name="Wang J."/>
            <person name="Lu Y."/>
        </authorList>
    </citation>
    <scope>NUCLEOTIDE SEQUENCE [LARGE SCALE GENOMIC DNA]</scope>
    <source>
        <strain evidence="5 6">FT102</strain>
    </source>
</reference>
<gene>
    <name evidence="5" type="ORF">CW740_06945</name>
</gene>
<evidence type="ECO:0000313" key="5">
    <source>
        <dbReference type="EMBL" id="AUD78997.1"/>
    </source>
</evidence>
<dbReference type="PANTHER" id="PTHR36926:SF1">
    <property type="entry name" value="COLICIN V PRODUCTION PROTEIN"/>
    <property type="match status" value="1"/>
</dbReference>
<keyword evidence="4" id="KW-0472">Membrane</keyword>
<dbReference type="AlphaFoldDB" id="A0A2K9AC50"/>
<dbReference type="InterPro" id="IPR003825">
    <property type="entry name" value="Colicin-V_CvpA"/>
</dbReference>
<dbReference type="PANTHER" id="PTHR36926">
    <property type="entry name" value="COLICIN V PRODUCTION PROTEIN"/>
    <property type="match status" value="1"/>
</dbReference>
<comment type="subcellular location">
    <subcellularLocation>
        <location evidence="1">Membrane</location>
        <topology evidence="1">Multi-pass membrane protein</topology>
    </subcellularLocation>
</comment>
<evidence type="ECO:0000256" key="1">
    <source>
        <dbReference type="ARBA" id="ARBA00004141"/>
    </source>
</evidence>
<dbReference type="EMBL" id="CP025120">
    <property type="protein sequence ID" value="AUD78997.1"/>
    <property type="molecule type" value="Genomic_DNA"/>
</dbReference>
<evidence type="ECO:0000313" key="6">
    <source>
        <dbReference type="Proteomes" id="UP000232693"/>
    </source>
</evidence>
<dbReference type="InterPro" id="IPR052719">
    <property type="entry name" value="CvpA-like"/>
</dbReference>